<reference evidence="1 2" key="1">
    <citation type="journal article" date="2019" name="Int. J. Syst. Evol. Microbiol.">
        <title>The Global Catalogue of Microorganisms (GCM) 10K type strain sequencing project: providing services to taxonomists for standard genome sequencing and annotation.</title>
        <authorList>
            <consortium name="The Broad Institute Genomics Platform"/>
            <consortium name="The Broad Institute Genome Sequencing Center for Infectious Disease"/>
            <person name="Wu L."/>
            <person name="Ma J."/>
        </authorList>
    </citation>
    <scope>NUCLEOTIDE SEQUENCE [LARGE SCALE GENOMIC DNA]</scope>
    <source>
        <strain evidence="1 2">JCM 10425</strain>
    </source>
</reference>
<gene>
    <name evidence="1" type="ORF">GCM10009539_23930</name>
</gene>
<name>A0ABN0U438_9ACTN</name>
<protein>
    <recommendedName>
        <fullName evidence="3">HEAT repeat protein</fullName>
    </recommendedName>
</protein>
<accession>A0ABN0U438</accession>
<evidence type="ECO:0000313" key="2">
    <source>
        <dbReference type="Proteomes" id="UP001500967"/>
    </source>
</evidence>
<proteinExistence type="predicted"/>
<dbReference type="InterPro" id="IPR016024">
    <property type="entry name" value="ARM-type_fold"/>
</dbReference>
<dbReference type="SUPFAM" id="SSF48371">
    <property type="entry name" value="ARM repeat"/>
    <property type="match status" value="1"/>
</dbReference>
<keyword evidence="2" id="KW-1185">Reference proteome</keyword>
<organism evidence="1 2">
    <name type="scientific">Cryptosporangium japonicum</name>
    <dbReference type="NCBI Taxonomy" id="80872"/>
    <lineage>
        <taxon>Bacteria</taxon>
        <taxon>Bacillati</taxon>
        <taxon>Actinomycetota</taxon>
        <taxon>Actinomycetes</taxon>
        <taxon>Cryptosporangiales</taxon>
        <taxon>Cryptosporangiaceae</taxon>
        <taxon>Cryptosporangium</taxon>
    </lineage>
</organism>
<comment type="caution">
    <text evidence="1">The sequence shown here is derived from an EMBL/GenBank/DDBJ whole genome shotgun (WGS) entry which is preliminary data.</text>
</comment>
<dbReference type="RefSeq" id="WP_344648839.1">
    <property type="nucleotide sequence ID" value="NZ_BAAAGX010000009.1"/>
</dbReference>
<sequence length="354" mass="38536">MSISRLIAADPLWWLRDPAVPGHLGRAVAHLRGARDRDGDRERVLHALTEALSREHADFADDVVPGLDPSWPGREAFRQWFVAHPAPSATAVRVLGALFPGDERLRSLLTAELPAIRGAALRAVALDAEALVRDRAATDPSAAVRRQALEALVEHWPDEPRTRDFLHERVRLDVGTEPRVFAVRALARWWPREPSTTALLAGLARAERGTLVGSAAAGTLDAEPAWDDATIRGALDDRWLGPAAVHALVSTRPDDPATFATLVGLAAHVHNDTRAAALDVLGAYRPRRPDVRALLTDRAVADPDHVVRRTALVRTALTWPGEATRGLIRDRSAHDPHPDVRALAAQILDALNTQ</sequence>
<dbReference type="InterPro" id="IPR011989">
    <property type="entry name" value="ARM-like"/>
</dbReference>
<dbReference type="EMBL" id="BAAAGX010000009">
    <property type="protein sequence ID" value="GAA0237872.1"/>
    <property type="molecule type" value="Genomic_DNA"/>
</dbReference>
<dbReference type="Proteomes" id="UP001500967">
    <property type="component" value="Unassembled WGS sequence"/>
</dbReference>
<dbReference type="Gene3D" id="1.25.10.10">
    <property type="entry name" value="Leucine-rich Repeat Variant"/>
    <property type="match status" value="1"/>
</dbReference>
<evidence type="ECO:0000313" key="1">
    <source>
        <dbReference type="EMBL" id="GAA0237872.1"/>
    </source>
</evidence>
<evidence type="ECO:0008006" key="3">
    <source>
        <dbReference type="Google" id="ProtNLM"/>
    </source>
</evidence>